<organism evidence="1 2">
    <name type="scientific">Plakobranchus ocellatus</name>
    <dbReference type="NCBI Taxonomy" id="259542"/>
    <lineage>
        <taxon>Eukaryota</taxon>
        <taxon>Metazoa</taxon>
        <taxon>Spiralia</taxon>
        <taxon>Lophotrochozoa</taxon>
        <taxon>Mollusca</taxon>
        <taxon>Gastropoda</taxon>
        <taxon>Heterobranchia</taxon>
        <taxon>Euthyneura</taxon>
        <taxon>Panpulmonata</taxon>
        <taxon>Sacoglossa</taxon>
        <taxon>Placobranchoidea</taxon>
        <taxon>Plakobranchidae</taxon>
        <taxon>Plakobranchus</taxon>
    </lineage>
</organism>
<gene>
    <name evidence="1" type="ORF">PoB_000410800</name>
</gene>
<reference evidence="1 2" key="1">
    <citation type="journal article" date="2021" name="Elife">
        <title>Chloroplast acquisition without the gene transfer in kleptoplastic sea slugs, Plakobranchus ocellatus.</title>
        <authorList>
            <person name="Maeda T."/>
            <person name="Takahashi S."/>
            <person name="Yoshida T."/>
            <person name="Shimamura S."/>
            <person name="Takaki Y."/>
            <person name="Nagai Y."/>
            <person name="Toyoda A."/>
            <person name="Suzuki Y."/>
            <person name="Arimoto A."/>
            <person name="Ishii H."/>
            <person name="Satoh N."/>
            <person name="Nishiyama T."/>
            <person name="Hasebe M."/>
            <person name="Maruyama T."/>
            <person name="Minagawa J."/>
            <person name="Obokata J."/>
            <person name="Shigenobu S."/>
        </authorList>
    </citation>
    <scope>NUCLEOTIDE SEQUENCE [LARGE SCALE GENOMIC DNA]</scope>
</reference>
<dbReference type="Proteomes" id="UP000735302">
    <property type="component" value="Unassembled WGS sequence"/>
</dbReference>
<proteinExistence type="predicted"/>
<keyword evidence="2" id="KW-1185">Reference proteome</keyword>
<dbReference type="AlphaFoldDB" id="A0AAV3Y601"/>
<protein>
    <submittedName>
        <fullName evidence="1">Uncharacterized protein</fullName>
    </submittedName>
</protein>
<evidence type="ECO:0000313" key="2">
    <source>
        <dbReference type="Proteomes" id="UP000735302"/>
    </source>
</evidence>
<evidence type="ECO:0000313" key="1">
    <source>
        <dbReference type="EMBL" id="GFN77602.1"/>
    </source>
</evidence>
<sequence length="108" mass="11613">MQERNGNECVAATVMDRRIKLAESTELFSIGQTRFITTDPSSPSLAKIIVLEPSASLRPSLTTPDASIGCPSQVCRESGDEREAWASESNLISAESLLTRVRAPPPAP</sequence>
<name>A0AAV3Y601_9GAST</name>
<dbReference type="EMBL" id="BLXT01000492">
    <property type="protein sequence ID" value="GFN77602.1"/>
    <property type="molecule type" value="Genomic_DNA"/>
</dbReference>
<accession>A0AAV3Y601</accession>
<comment type="caution">
    <text evidence="1">The sequence shown here is derived from an EMBL/GenBank/DDBJ whole genome shotgun (WGS) entry which is preliminary data.</text>
</comment>